<protein>
    <submittedName>
        <fullName evidence="2">Uncharacterized protein</fullName>
    </submittedName>
</protein>
<evidence type="ECO:0000313" key="3">
    <source>
        <dbReference type="Proteomes" id="UP001530377"/>
    </source>
</evidence>
<feature type="transmembrane region" description="Helical" evidence="1">
    <location>
        <begin position="73"/>
        <end position="100"/>
    </location>
</feature>
<keyword evidence="1" id="KW-0472">Membrane</keyword>
<keyword evidence="1" id="KW-1133">Transmembrane helix</keyword>
<evidence type="ECO:0000256" key="1">
    <source>
        <dbReference type="SAM" id="Phobius"/>
    </source>
</evidence>
<dbReference type="Proteomes" id="UP001530377">
    <property type="component" value="Unassembled WGS sequence"/>
</dbReference>
<reference evidence="2 3" key="1">
    <citation type="submission" date="2024-10" db="EMBL/GenBank/DDBJ databases">
        <title>Updated reference genomes for cyclostephanoid diatoms.</title>
        <authorList>
            <person name="Roberts W.R."/>
            <person name="Alverson A.J."/>
        </authorList>
    </citation>
    <scope>NUCLEOTIDE SEQUENCE [LARGE SCALE GENOMIC DNA]</scope>
    <source>
        <strain evidence="2 3">AJA228-03</strain>
    </source>
</reference>
<name>A0ABD3R967_9STRA</name>
<dbReference type="AlphaFoldDB" id="A0ABD3R967"/>
<accession>A0ABD3R967</accession>
<keyword evidence="1" id="KW-0812">Transmembrane</keyword>
<proteinExistence type="predicted"/>
<comment type="caution">
    <text evidence="2">The sequence shown here is derived from an EMBL/GenBank/DDBJ whole genome shotgun (WGS) entry which is preliminary data.</text>
</comment>
<evidence type="ECO:0000313" key="2">
    <source>
        <dbReference type="EMBL" id="KAL3809348.1"/>
    </source>
</evidence>
<keyword evidence="3" id="KW-1185">Reference proteome</keyword>
<sequence length="108" mass="11224">MSSSAPGDAYLRRVEVRSYPPDPAVSTSAAASSTMSVEAASRVSDTASAWRGLGAIIHPAYHHQQGMSEMRRYCVLCGAFWGCVCVVVITLAIVGAMLLLDAFSGGGG</sequence>
<organism evidence="2 3">
    <name type="scientific">Cyclostephanos tholiformis</name>
    <dbReference type="NCBI Taxonomy" id="382380"/>
    <lineage>
        <taxon>Eukaryota</taxon>
        <taxon>Sar</taxon>
        <taxon>Stramenopiles</taxon>
        <taxon>Ochrophyta</taxon>
        <taxon>Bacillariophyta</taxon>
        <taxon>Coscinodiscophyceae</taxon>
        <taxon>Thalassiosirophycidae</taxon>
        <taxon>Stephanodiscales</taxon>
        <taxon>Stephanodiscaceae</taxon>
        <taxon>Cyclostephanos</taxon>
    </lineage>
</organism>
<gene>
    <name evidence="2" type="ORF">ACHAXA_009056</name>
</gene>
<dbReference type="EMBL" id="JALLPB020000416">
    <property type="protein sequence ID" value="KAL3809348.1"/>
    <property type="molecule type" value="Genomic_DNA"/>
</dbReference>